<dbReference type="PATRIC" id="fig|859350.6.peg.453"/>
<dbReference type="EMBL" id="AEXL02000051">
    <property type="protein sequence ID" value="EIJ66545.1"/>
    <property type="molecule type" value="Genomic_DNA"/>
</dbReference>
<dbReference type="Gene3D" id="3.10.580.10">
    <property type="entry name" value="CBS-domain"/>
    <property type="match status" value="1"/>
</dbReference>
<dbReference type="InterPro" id="IPR046342">
    <property type="entry name" value="CBS_dom_sf"/>
</dbReference>
<dbReference type="InterPro" id="IPR051257">
    <property type="entry name" value="Diverse_CBS-Domain"/>
</dbReference>
<protein>
    <submittedName>
        <fullName evidence="4">CBS domain pair protein</fullName>
    </submittedName>
</protein>
<keyword evidence="5" id="KW-1185">Reference proteome</keyword>
<comment type="caution">
    <text evidence="4">The sequence shown here is derived from an EMBL/GenBank/DDBJ whole genome shotgun (WGS) entry which is preliminary data.</text>
</comment>
<proteinExistence type="predicted"/>
<dbReference type="PANTHER" id="PTHR43080:SF2">
    <property type="entry name" value="CBS DOMAIN-CONTAINING PROTEIN"/>
    <property type="match status" value="1"/>
</dbReference>
<feature type="domain" description="CBS" evidence="3">
    <location>
        <begin position="22"/>
        <end position="78"/>
    </location>
</feature>
<dbReference type="InterPro" id="IPR000644">
    <property type="entry name" value="CBS_dom"/>
</dbReference>
<keyword evidence="1 2" id="KW-0129">CBS domain</keyword>
<sequence>MPNLSMNSSDPIQQKTWVKEIMNTSVISIDSSVTAADAARMMEDTGIGAVIVLENSLPVGIVTDRDLAIKITAHSFPIGTPVKRIMSSPLISIDPDSDLWIASDLMSTRNVRKLPVIDDDTVVGIITSSDLVKHIADH</sequence>
<dbReference type="AlphaFoldDB" id="I3D4A2"/>
<dbReference type="PROSITE" id="PS51371">
    <property type="entry name" value="CBS"/>
    <property type="match status" value="2"/>
</dbReference>
<evidence type="ECO:0000259" key="3">
    <source>
        <dbReference type="PROSITE" id="PS51371"/>
    </source>
</evidence>
<dbReference type="SMART" id="SM00116">
    <property type="entry name" value="CBS"/>
    <property type="match status" value="2"/>
</dbReference>
<evidence type="ECO:0000313" key="4">
    <source>
        <dbReference type="EMBL" id="EIJ66545.1"/>
    </source>
</evidence>
<evidence type="ECO:0000313" key="5">
    <source>
        <dbReference type="Proteomes" id="UP000003423"/>
    </source>
</evidence>
<gene>
    <name evidence="4" type="ORF">BD31_I1276</name>
</gene>
<organism evidence="4 5">
    <name type="scientific">Candidatus Nitrosopumilus salarius BD31</name>
    <dbReference type="NCBI Taxonomy" id="859350"/>
    <lineage>
        <taxon>Archaea</taxon>
        <taxon>Nitrososphaerota</taxon>
        <taxon>Nitrososphaeria</taxon>
        <taxon>Nitrosopumilales</taxon>
        <taxon>Nitrosopumilaceae</taxon>
        <taxon>Nitrosopumilus</taxon>
    </lineage>
</organism>
<evidence type="ECO:0000256" key="1">
    <source>
        <dbReference type="ARBA" id="ARBA00023122"/>
    </source>
</evidence>
<dbReference type="PANTHER" id="PTHR43080">
    <property type="entry name" value="CBS DOMAIN-CONTAINING PROTEIN CBSX3, MITOCHONDRIAL"/>
    <property type="match status" value="1"/>
</dbReference>
<name>I3D4A2_9ARCH</name>
<dbReference type="Pfam" id="PF00571">
    <property type="entry name" value="CBS"/>
    <property type="match status" value="2"/>
</dbReference>
<evidence type="ECO:0000256" key="2">
    <source>
        <dbReference type="PROSITE-ProRule" id="PRU00703"/>
    </source>
</evidence>
<dbReference type="Proteomes" id="UP000003423">
    <property type="component" value="Unassembled WGS sequence"/>
</dbReference>
<reference evidence="4 5" key="1">
    <citation type="journal article" date="2012" name="J. Bacteriol.">
        <title>Genome sequence of "Candidatus Nitrosopumilus salaria" BD31, an ammonia-oxidizing archaeon from the San Francisco Bay estuary.</title>
        <authorList>
            <person name="Mosier A.C."/>
            <person name="Allen E.E."/>
            <person name="Kim M."/>
            <person name="Ferriera S."/>
            <person name="Francis C.A."/>
        </authorList>
    </citation>
    <scope>NUCLEOTIDE SEQUENCE [LARGE SCALE GENOMIC DNA]</scope>
    <source>
        <strain evidence="4 5">BD31</strain>
    </source>
</reference>
<dbReference type="SUPFAM" id="SSF54631">
    <property type="entry name" value="CBS-domain pair"/>
    <property type="match status" value="1"/>
</dbReference>
<accession>I3D4A2</accession>
<feature type="domain" description="CBS" evidence="3">
    <location>
        <begin position="86"/>
        <end position="138"/>
    </location>
</feature>